<evidence type="ECO:0000313" key="10">
    <source>
        <dbReference type="EMBL" id="MFC3001220.1"/>
    </source>
</evidence>
<gene>
    <name evidence="10" type="ORF">ACFOD3_15040</name>
</gene>
<evidence type="ECO:0000256" key="4">
    <source>
        <dbReference type="ARBA" id="ARBA00022475"/>
    </source>
</evidence>
<reference evidence="11" key="1">
    <citation type="journal article" date="2019" name="Int. J. Syst. Evol. Microbiol.">
        <title>The Global Catalogue of Microorganisms (GCM) 10K type strain sequencing project: providing services to taxonomists for standard genome sequencing and annotation.</title>
        <authorList>
            <consortium name="The Broad Institute Genomics Platform"/>
            <consortium name="The Broad Institute Genome Sequencing Center for Infectious Disease"/>
            <person name="Wu L."/>
            <person name="Ma J."/>
        </authorList>
    </citation>
    <scope>NUCLEOTIDE SEQUENCE [LARGE SCALE GENOMIC DNA]</scope>
    <source>
        <strain evidence="11">CGMCC 1.16855</strain>
    </source>
</reference>
<name>A0ABV7BU65_9PROT</name>
<dbReference type="InterPro" id="IPR007208">
    <property type="entry name" value="MrpF/PhaF-like"/>
</dbReference>
<evidence type="ECO:0000256" key="6">
    <source>
        <dbReference type="ARBA" id="ARBA00022989"/>
    </source>
</evidence>
<protein>
    <submittedName>
        <fullName evidence="10">K+/H+ antiporter subunit F</fullName>
    </submittedName>
</protein>
<dbReference type="PANTHER" id="PTHR34702:SF1">
    <property type="entry name" value="NA(+)_H(+) ANTIPORTER SUBUNIT F"/>
    <property type="match status" value="1"/>
</dbReference>
<dbReference type="RefSeq" id="WP_216837297.1">
    <property type="nucleotide sequence ID" value="NZ_JAFNJS010000004.1"/>
</dbReference>
<dbReference type="EMBL" id="JBHRSB010000004">
    <property type="protein sequence ID" value="MFC3001220.1"/>
    <property type="molecule type" value="Genomic_DNA"/>
</dbReference>
<evidence type="ECO:0000256" key="2">
    <source>
        <dbReference type="ARBA" id="ARBA00009212"/>
    </source>
</evidence>
<evidence type="ECO:0000256" key="9">
    <source>
        <dbReference type="SAM" id="Phobius"/>
    </source>
</evidence>
<evidence type="ECO:0000256" key="5">
    <source>
        <dbReference type="ARBA" id="ARBA00022692"/>
    </source>
</evidence>
<keyword evidence="8" id="KW-0050">Antiport</keyword>
<dbReference type="NCBIfam" id="NF004812">
    <property type="entry name" value="PRK06161.1"/>
    <property type="match status" value="1"/>
</dbReference>
<dbReference type="PANTHER" id="PTHR34702">
    <property type="entry name" value="NA(+)/H(+) ANTIPORTER SUBUNIT F1"/>
    <property type="match status" value="1"/>
</dbReference>
<comment type="subcellular location">
    <subcellularLocation>
        <location evidence="1 8">Cell membrane</location>
        <topology evidence="1 8">Multi-pass membrane protein</topology>
    </subcellularLocation>
</comment>
<evidence type="ECO:0000313" key="11">
    <source>
        <dbReference type="Proteomes" id="UP001595420"/>
    </source>
</evidence>
<keyword evidence="8" id="KW-0406">Ion transport</keyword>
<keyword evidence="11" id="KW-1185">Reference proteome</keyword>
<comment type="similarity">
    <text evidence="2 8">Belongs to the CPA3 antiporters (TC 2.A.63) subunit F family.</text>
</comment>
<keyword evidence="4 8" id="KW-1003">Cell membrane</keyword>
<keyword evidence="5 9" id="KW-0812">Transmembrane</keyword>
<organism evidence="10 11">
    <name type="scientific">Falsiroseomonas tokyonensis</name>
    <dbReference type="NCBI Taxonomy" id="430521"/>
    <lineage>
        <taxon>Bacteria</taxon>
        <taxon>Pseudomonadati</taxon>
        <taxon>Pseudomonadota</taxon>
        <taxon>Alphaproteobacteria</taxon>
        <taxon>Acetobacterales</taxon>
        <taxon>Roseomonadaceae</taxon>
        <taxon>Falsiroseomonas</taxon>
    </lineage>
</organism>
<evidence type="ECO:0000256" key="7">
    <source>
        <dbReference type="ARBA" id="ARBA00023136"/>
    </source>
</evidence>
<evidence type="ECO:0000256" key="1">
    <source>
        <dbReference type="ARBA" id="ARBA00004651"/>
    </source>
</evidence>
<feature type="transmembrane region" description="Helical" evidence="9">
    <location>
        <begin position="43"/>
        <end position="62"/>
    </location>
</feature>
<dbReference type="Proteomes" id="UP001595420">
    <property type="component" value="Unassembled WGS sequence"/>
</dbReference>
<evidence type="ECO:0000256" key="3">
    <source>
        <dbReference type="ARBA" id="ARBA00022448"/>
    </source>
</evidence>
<sequence length="98" mass="10603">MTLEELAWSVLSWSLLGAQILLVASMGCAAFRALRGPRAQDRVLALDTMYVNAAMLLLVFGIRTGSTHYFEAALLIALLGFVATAALAKFLMRGEVIE</sequence>
<proteinExistence type="inferred from homology"/>
<dbReference type="PIRSF" id="PIRSF028784">
    <property type="entry name" value="MrpF"/>
    <property type="match status" value="1"/>
</dbReference>
<feature type="transmembrane region" description="Helical" evidence="9">
    <location>
        <begin position="6"/>
        <end position="31"/>
    </location>
</feature>
<keyword evidence="7 8" id="KW-0472">Membrane</keyword>
<keyword evidence="3 8" id="KW-0813">Transport</keyword>
<dbReference type="Pfam" id="PF04066">
    <property type="entry name" value="MrpF_PhaF"/>
    <property type="match status" value="1"/>
</dbReference>
<accession>A0ABV7BU65</accession>
<comment type="caution">
    <text evidence="10">The sequence shown here is derived from an EMBL/GenBank/DDBJ whole genome shotgun (WGS) entry which is preliminary data.</text>
</comment>
<feature type="transmembrane region" description="Helical" evidence="9">
    <location>
        <begin position="68"/>
        <end position="92"/>
    </location>
</feature>
<evidence type="ECO:0000256" key="8">
    <source>
        <dbReference type="PIRNR" id="PIRNR028784"/>
    </source>
</evidence>
<keyword evidence="6 9" id="KW-1133">Transmembrane helix</keyword>